<organism evidence="1 2">
    <name type="scientific">Catharanthus roseus</name>
    <name type="common">Madagascar periwinkle</name>
    <name type="synonym">Vinca rosea</name>
    <dbReference type="NCBI Taxonomy" id="4058"/>
    <lineage>
        <taxon>Eukaryota</taxon>
        <taxon>Viridiplantae</taxon>
        <taxon>Streptophyta</taxon>
        <taxon>Embryophyta</taxon>
        <taxon>Tracheophyta</taxon>
        <taxon>Spermatophyta</taxon>
        <taxon>Magnoliopsida</taxon>
        <taxon>eudicotyledons</taxon>
        <taxon>Gunneridae</taxon>
        <taxon>Pentapetalae</taxon>
        <taxon>asterids</taxon>
        <taxon>lamiids</taxon>
        <taxon>Gentianales</taxon>
        <taxon>Apocynaceae</taxon>
        <taxon>Rauvolfioideae</taxon>
        <taxon>Vinceae</taxon>
        <taxon>Catharanthinae</taxon>
        <taxon>Catharanthus</taxon>
    </lineage>
</organism>
<protein>
    <submittedName>
        <fullName evidence="1">Uncharacterized protein</fullName>
    </submittedName>
</protein>
<accession>A0ACC0B188</accession>
<name>A0ACC0B188_CATRO</name>
<gene>
    <name evidence="1" type="ORF">M9H77_16116</name>
</gene>
<dbReference type="EMBL" id="CM044704">
    <property type="protein sequence ID" value="KAI5666263.1"/>
    <property type="molecule type" value="Genomic_DNA"/>
</dbReference>
<dbReference type="Proteomes" id="UP001060085">
    <property type="component" value="Linkage Group LG04"/>
</dbReference>
<reference evidence="2" key="1">
    <citation type="journal article" date="2023" name="Nat. Plants">
        <title>Single-cell RNA sequencing provides a high-resolution roadmap for understanding the multicellular compartmentation of specialized metabolism.</title>
        <authorList>
            <person name="Sun S."/>
            <person name="Shen X."/>
            <person name="Li Y."/>
            <person name="Li Y."/>
            <person name="Wang S."/>
            <person name="Li R."/>
            <person name="Zhang H."/>
            <person name="Shen G."/>
            <person name="Guo B."/>
            <person name="Wei J."/>
            <person name="Xu J."/>
            <person name="St-Pierre B."/>
            <person name="Chen S."/>
            <person name="Sun C."/>
        </authorList>
    </citation>
    <scope>NUCLEOTIDE SEQUENCE [LARGE SCALE GENOMIC DNA]</scope>
</reference>
<keyword evidence="2" id="KW-1185">Reference proteome</keyword>
<evidence type="ECO:0000313" key="2">
    <source>
        <dbReference type="Proteomes" id="UP001060085"/>
    </source>
</evidence>
<comment type="caution">
    <text evidence="1">The sequence shown here is derived from an EMBL/GenBank/DDBJ whole genome shotgun (WGS) entry which is preliminary data.</text>
</comment>
<evidence type="ECO:0000313" key="1">
    <source>
        <dbReference type="EMBL" id="KAI5666263.1"/>
    </source>
</evidence>
<sequence length="153" mass="17476">MVMQLVRGTKDNGKQIAEVEGSKSSGPLEAENIEDDSVQPMVRPRGSLLEELRIPDRPCLDFNKDLGLKYGTRCKWQGHRSQMAGSKGQDANLECFKCGLRRHYAWECPKKKNGSLLSNTAKGKNHICWNQTTKSYSKRNRHDRISMLYQSLY</sequence>
<proteinExistence type="predicted"/>